<feature type="transmembrane region" description="Helical" evidence="1">
    <location>
        <begin position="49"/>
        <end position="71"/>
    </location>
</feature>
<sequence>MWPALPGLLPRAAWFHDLSDGRALAGMYLISILFVALMLYLASIRNWMLVIVAVLLFVLSAVNSMIAYAFYRA</sequence>
<evidence type="ECO:0000313" key="3">
    <source>
        <dbReference type="Proteomes" id="UP000316855"/>
    </source>
</evidence>
<evidence type="ECO:0000313" key="2">
    <source>
        <dbReference type="EMBL" id="QDT92811.1"/>
    </source>
</evidence>
<keyword evidence="1" id="KW-0472">Membrane</keyword>
<reference evidence="2 3" key="1">
    <citation type="submission" date="2019-02" db="EMBL/GenBank/DDBJ databases">
        <title>Deep-cultivation of Planctomycetes and their phenomic and genomic characterization uncovers novel biology.</title>
        <authorList>
            <person name="Wiegand S."/>
            <person name="Jogler M."/>
            <person name="Boedeker C."/>
            <person name="Pinto D."/>
            <person name="Vollmers J."/>
            <person name="Rivas-Marin E."/>
            <person name="Kohn T."/>
            <person name="Peeters S.H."/>
            <person name="Heuer A."/>
            <person name="Rast P."/>
            <person name="Oberbeckmann S."/>
            <person name="Bunk B."/>
            <person name="Jeske O."/>
            <person name="Meyerdierks A."/>
            <person name="Storesund J.E."/>
            <person name="Kallscheuer N."/>
            <person name="Luecker S."/>
            <person name="Lage O.M."/>
            <person name="Pohl T."/>
            <person name="Merkel B.J."/>
            <person name="Hornburger P."/>
            <person name="Mueller R.-W."/>
            <person name="Bruemmer F."/>
            <person name="Labrenz M."/>
            <person name="Spormann A.M."/>
            <person name="Op den Camp H."/>
            <person name="Overmann J."/>
            <person name="Amann R."/>
            <person name="Jetten M.S.M."/>
            <person name="Mascher T."/>
            <person name="Medema M.H."/>
            <person name="Devos D.P."/>
            <person name="Kaster A.-K."/>
            <person name="Ovreas L."/>
            <person name="Rohde M."/>
            <person name="Galperin M.Y."/>
            <person name="Jogler C."/>
        </authorList>
    </citation>
    <scope>NUCLEOTIDE SEQUENCE [LARGE SCALE GENOMIC DNA]</scope>
    <source>
        <strain evidence="2 3">Pan161</strain>
    </source>
</reference>
<dbReference type="Proteomes" id="UP000316855">
    <property type="component" value="Chromosome"/>
</dbReference>
<dbReference type="KEGG" id="gax:Pan161_44820"/>
<evidence type="ECO:0000256" key="1">
    <source>
        <dbReference type="SAM" id="Phobius"/>
    </source>
</evidence>
<dbReference type="AlphaFoldDB" id="A0A517VIH7"/>
<protein>
    <submittedName>
        <fullName evidence="2">Uncharacterized protein</fullName>
    </submittedName>
</protein>
<proteinExistence type="predicted"/>
<organism evidence="2 3">
    <name type="scientific">Gimesia algae</name>
    <dbReference type="NCBI Taxonomy" id="2527971"/>
    <lineage>
        <taxon>Bacteria</taxon>
        <taxon>Pseudomonadati</taxon>
        <taxon>Planctomycetota</taxon>
        <taxon>Planctomycetia</taxon>
        <taxon>Planctomycetales</taxon>
        <taxon>Planctomycetaceae</taxon>
        <taxon>Gimesia</taxon>
    </lineage>
</organism>
<dbReference type="EMBL" id="CP036343">
    <property type="protein sequence ID" value="QDT92811.1"/>
    <property type="molecule type" value="Genomic_DNA"/>
</dbReference>
<keyword evidence="3" id="KW-1185">Reference proteome</keyword>
<keyword evidence="1" id="KW-0812">Transmembrane</keyword>
<name>A0A517VIH7_9PLAN</name>
<keyword evidence="1" id="KW-1133">Transmembrane helix</keyword>
<gene>
    <name evidence="2" type="ORF">Pan161_44820</name>
</gene>
<accession>A0A517VIH7</accession>
<feature type="transmembrane region" description="Helical" evidence="1">
    <location>
        <begin position="23"/>
        <end position="42"/>
    </location>
</feature>